<evidence type="ECO:0000256" key="5">
    <source>
        <dbReference type="HAMAP-Rule" id="MF_00651"/>
    </source>
</evidence>
<dbReference type="Proteomes" id="UP000253250">
    <property type="component" value="Unassembled WGS sequence"/>
</dbReference>
<comment type="similarity">
    <text evidence="5">Belongs to the YqgF HJR family.</text>
</comment>
<reference evidence="7 8" key="1">
    <citation type="submission" date="2018-02" db="EMBL/GenBank/DDBJ databases">
        <title>Insights into the biology of acidophilic members of the Acidiferrobacteraceae family derived from comparative genomic analyses.</title>
        <authorList>
            <person name="Issotta F."/>
            <person name="Thyssen C."/>
            <person name="Mena C."/>
            <person name="Moya A."/>
            <person name="Bellenberg S."/>
            <person name="Sproer C."/>
            <person name="Covarrubias P.C."/>
            <person name="Sand W."/>
            <person name="Quatrini R."/>
            <person name="Vera M."/>
        </authorList>
    </citation>
    <scope>NUCLEOTIDE SEQUENCE [LARGE SCALE GENOMIC DNA]</scope>
    <source>
        <strain evidence="8">m-1</strain>
    </source>
</reference>
<dbReference type="GO" id="GO:0016788">
    <property type="term" value="F:hydrolase activity, acting on ester bonds"/>
    <property type="evidence" value="ECO:0007669"/>
    <property type="project" value="UniProtKB-UniRule"/>
</dbReference>
<dbReference type="Gene3D" id="3.30.420.140">
    <property type="entry name" value="YqgF/RNase H-like domain"/>
    <property type="match status" value="1"/>
</dbReference>
<dbReference type="EMBL" id="PSYR01000001">
    <property type="protein sequence ID" value="RCN58646.1"/>
    <property type="molecule type" value="Genomic_DNA"/>
</dbReference>
<dbReference type="AlphaFoldDB" id="A0A368HH17"/>
<dbReference type="GO" id="GO:0005829">
    <property type="term" value="C:cytosol"/>
    <property type="evidence" value="ECO:0007669"/>
    <property type="project" value="TreeGrafter"/>
</dbReference>
<sequence length="173" mass="19265">MVGRRPPARRRHGATVRGRRPRVNTQTYLGFDYGTKSIGVAVGRLASARAEGAGCVAGLKSGPDWDAISRLVQLWQPQGLVVGLPRNMDGTDNAMTALSLRFGRRLDGRYHLPVYWVDERLTTVAVREHVRDTGARKTRRKAMLDTLAAVAILQAFFDEPQQRTRWQEQGKAG</sequence>
<dbReference type="InterPro" id="IPR006641">
    <property type="entry name" value="YqgF/RNaseH-like_dom"/>
</dbReference>
<dbReference type="InterPro" id="IPR012337">
    <property type="entry name" value="RNaseH-like_sf"/>
</dbReference>
<dbReference type="GO" id="GO:0000967">
    <property type="term" value="P:rRNA 5'-end processing"/>
    <property type="evidence" value="ECO:0007669"/>
    <property type="project" value="UniProtKB-UniRule"/>
</dbReference>
<dbReference type="PANTHER" id="PTHR33317">
    <property type="entry name" value="POLYNUCLEOTIDYL TRANSFERASE, RIBONUCLEASE H-LIKE SUPERFAMILY PROTEIN"/>
    <property type="match status" value="1"/>
</dbReference>
<dbReference type="SUPFAM" id="SSF53098">
    <property type="entry name" value="Ribonuclease H-like"/>
    <property type="match status" value="1"/>
</dbReference>
<organism evidence="7 8">
    <name type="scientific">Acidiferrobacter thiooxydans</name>
    <dbReference type="NCBI Taxonomy" id="163359"/>
    <lineage>
        <taxon>Bacteria</taxon>
        <taxon>Pseudomonadati</taxon>
        <taxon>Pseudomonadota</taxon>
        <taxon>Gammaproteobacteria</taxon>
        <taxon>Acidiferrobacterales</taxon>
        <taxon>Acidiferrobacteraceae</taxon>
        <taxon>Acidiferrobacter</taxon>
    </lineage>
</organism>
<dbReference type="CDD" id="cd16964">
    <property type="entry name" value="YqgF"/>
    <property type="match status" value="1"/>
</dbReference>
<dbReference type="GO" id="GO:0004518">
    <property type="term" value="F:nuclease activity"/>
    <property type="evidence" value="ECO:0007669"/>
    <property type="project" value="UniProtKB-KW"/>
</dbReference>
<gene>
    <name evidence="7" type="ORF">C4900_02365</name>
</gene>
<dbReference type="Pfam" id="PF03652">
    <property type="entry name" value="RuvX"/>
    <property type="match status" value="1"/>
</dbReference>
<evidence type="ECO:0000256" key="3">
    <source>
        <dbReference type="ARBA" id="ARBA00022722"/>
    </source>
</evidence>
<dbReference type="EC" id="3.1.-.-" evidence="5"/>
<dbReference type="NCBIfam" id="TIGR00250">
    <property type="entry name" value="RNAse_H_YqgF"/>
    <property type="match status" value="1"/>
</dbReference>
<accession>A0A368HH17</accession>
<keyword evidence="8" id="KW-1185">Reference proteome</keyword>
<dbReference type="PANTHER" id="PTHR33317:SF4">
    <property type="entry name" value="POLYNUCLEOTIDYL TRANSFERASE, RIBONUCLEASE H-LIKE SUPERFAMILY PROTEIN"/>
    <property type="match status" value="1"/>
</dbReference>
<feature type="domain" description="YqgF/RNase H-like" evidence="6">
    <location>
        <begin position="26"/>
        <end position="126"/>
    </location>
</feature>
<name>A0A368HH17_9GAMM</name>
<dbReference type="OrthoDB" id="9796140at2"/>
<dbReference type="InterPro" id="IPR005227">
    <property type="entry name" value="YqgF"/>
</dbReference>
<evidence type="ECO:0000256" key="4">
    <source>
        <dbReference type="ARBA" id="ARBA00022801"/>
    </source>
</evidence>
<keyword evidence="2 5" id="KW-0690">Ribosome biogenesis</keyword>
<evidence type="ECO:0000313" key="7">
    <source>
        <dbReference type="EMBL" id="RCN58646.1"/>
    </source>
</evidence>
<evidence type="ECO:0000256" key="1">
    <source>
        <dbReference type="ARBA" id="ARBA00022490"/>
    </source>
</evidence>
<evidence type="ECO:0000256" key="2">
    <source>
        <dbReference type="ARBA" id="ARBA00022517"/>
    </source>
</evidence>
<comment type="subcellular location">
    <subcellularLocation>
        <location evidence="5">Cytoplasm</location>
    </subcellularLocation>
</comment>
<keyword evidence="1 5" id="KW-0963">Cytoplasm</keyword>
<keyword evidence="4 5" id="KW-0378">Hydrolase</keyword>
<comment type="caution">
    <text evidence="7">The sequence shown here is derived from an EMBL/GenBank/DDBJ whole genome shotgun (WGS) entry which is preliminary data.</text>
</comment>
<proteinExistence type="inferred from homology"/>
<dbReference type="HAMAP" id="MF_00651">
    <property type="entry name" value="Nuclease_YqgF"/>
    <property type="match status" value="1"/>
</dbReference>
<evidence type="ECO:0000259" key="6">
    <source>
        <dbReference type="SMART" id="SM00732"/>
    </source>
</evidence>
<keyword evidence="3 5" id="KW-0540">Nuclease</keyword>
<protein>
    <recommendedName>
        <fullName evidence="5">Putative pre-16S rRNA nuclease</fullName>
        <ecNumber evidence="5">3.1.-.-</ecNumber>
    </recommendedName>
</protein>
<dbReference type="InterPro" id="IPR037027">
    <property type="entry name" value="YqgF/RNaseH-like_dom_sf"/>
</dbReference>
<evidence type="ECO:0000313" key="8">
    <source>
        <dbReference type="Proteomes" id="UP000253250"/>
    </source>
</evidence>
<comment type="function">
    <text evidence="5">Could be a nuclease involved in processing of the 5'-end of pre-16S rRNA.</text>
</comment>
<dbReference type="SMART" id="SM00732">
    <property type="entry name" value="YqgFc"/>
    <property type="match status" value="1"/>
</dbReference>